<gene>
    <name evidence="23" type="ORF">SAMN02949497_2139</name>
</gene>
<organism evidence="23 24">
    <name type="scientific">Methylomagnum ishizawai</name>
    <dbReference type="NCBI Taxonomy" id="1760988"/>
    <lineage>
        <taxon>Bacteria</taxon>
        <taxon>Pseudomonadati</taxon>
        <taxon>Pseudomonadota</taxon>
        <taxon>Gammaproteobacteria</taxon>
        <taxon>Methylococcales</taxon>
        <taxon>Methylococcaceae</taxon>
        <taxon>Methylomagnum</taxon>
    </lineage>
</organism>
<dbReference type="PROSITE" id="PS00858">
    <property type="entry name" value="PREPHENATE_DEHYDR_2"/>
    <property type="match status" value="1"/>
</dbReference>
<dbReference type="InterPro" id="IPR008242">
    <property type="entry name" value="Chor_mutase/pphenate_deHydtase"/>
</dbReference>
<dbReference type="Gene3D" id="1.20.59.10">
    <property type="entry name" value="Chorismate mutase"/>
    <property type="match status" value="1"/>
</dbReference>
<dbReference type="UniPathway" id="UPA00121">
    <property type="reaction ID" value="UER00345"/>
</dbReference>
<dbReference type="FunFam" id="3.30.70.260:FF:000012">
    <property type="entry name" value="Prephenate dehydratase"/>
    <property type="match status" value="1"/>
</dbReference>
<evidence type="ECO:0000256" key="2">
    <source>
        <dbReference type="ARBA" id="ARBA00002364"/>
    </source>
</evidence>
<dbReference type="PROSITE" id="PS51671">
    <property type="entry name" value="ACT"/>
    <property type="match status" value="1"/>
</dbReference>
<dbReference type="SUPFAM" id="SSF55021">
    <property type="entry name" value="ACT-like"/>
    <property type="match status" value="1"/>
</dbReference>
<dbReference type="PROSITE" id="PS51168">
    <property type="entry name" value="CHORISMATE_MUT_2"/>
    <property type="match status" value="1"/>
</dbReference>
<evidence type="ECO:0000256" key="9">
    <source>
        <dbReference type="ARBA" id="ARBA00022490"/>
    </source>
</evidence>
<evidence type="ECO:0000256" key="7">
    <source>
        <dbReference type="ARBA" id="ARBA00013147"/>
    </source>
</evidence>
<evidence type="ECO:0000256" key="19">
    <source>
        <dbReference type="PIRSR" id="PIRSR001500-2"/>
    </source>
</evidence>
<keyword evidence="15" id="KW-0511">Multifunctional enzyme</keyword>
<proteinExistence type="predicted"/>
<reference evidence="23 24" key="1">
    <citation type="submission" date="2016-12" db="EMBL/GenBank/DDBJ databases">
        <authorList>
            <person name="Song W.-J."/>
            <person name="Kurnit D.M."/>
        </authorList>
    </citation>
    <scope>NUCLEOTIDE SEQUENCE [LARGE SCALE GENOMIC DNA]</scope>
    <source>
        <strain evidence="23 24">175</strain>
    </source>
</reference>
<dbReference type="FunFam" id="3.40.190.10:FF:000034">
    <property type="entry name" value="Chorismate mutase/prephenate dehydratase"/>
    <property type="match status" value="1"/>
</dbReference>
<dbReference type="RefSeq" id="WP_085212497.1">
    <property type="nucleotide sequence ID" value="NZ_FXAM01000001.1"/>
</dbReference>
<dbReference type="GO" id="GO:0005737">
    <property type="term" value="C:cytoplasm"/>
    <property type="evidence" value="ECO:0007669"/>
    <property type="project" value="UniProtKB-SubCell"/>
</dbReference>
<dbReference type="InterPro" id="IPR045865">
    <property type="entry name" value="ACT-like_dom_sf"/>
</dbReference>
<evidence type="ECO:0000256" key="18">
    <source>
        <dbReference type="ARBA" id="ARBA00047848"/>
    </source>
</evidence>
<evidence type="ECO:0000256" key="16">
    <source>
        <dbReference type="ARBA" id="ARBA00031175"/>
    </source>
</evidence>
<dbReference type="Proteomes" id="UP000192923">
    <property type="component" value="Unassembled WGS sequence"/>
</dbReference>
<dbReference type="SUPFAM" id="SSF48600">
    <property type="entry name" value="Chorismate mutase II"/>
    <property type="match status" value="1"/>
</dbReference>
<comment type="subcellular location">
    <subcellularLocation>
        <location evidence="3">Cytoplasm</location>
    </subcellularLocation>
</comment>
<comment type="pathway">
    <text evidence="5">Metabolic intermediate biosynthesis; prephenate biosynthesis; prephenate from chorismate: step 1/1.</text>
</comment>
<keyword evidence="9" id="KW-0963">Cytoplasm</keyword>
<keyword evidence="14" id="KW-0456">Lyase</keyword>
<evidence type="ECO:0000256" key="8">
    <source>
        <dbReference type="ARBA" id="ARBA00014401"/>
    </source>
</evidence>
<feature type="site" description="Essential for prephenate dehydratase activity" evidence="19">
    <location>
        <position position="267"/>
    </location>
</feature>
<evidence type="ECO:0000256" key="3">
    <source>
        <dbReference type="ARBA" id="ARBA00004496"/>
    </source>
</evidence>
<dbReference type="InterPro" id="IPR001086">
    <property type="entry name" value="Preph_deHydtase"/>
</dbReference>
<evidence type="ECO:0000256" key="15">
    <source>
        <dbReference type="ARBA" id="ARBA00023268"/>
    </source>
</evidence>
<dbReference type="InterPro" id="IPR010957">
    <property type="entry name" value="G/b/e-P-prot_chorismate_mutase"/>
</dbReference>
<evidence type="ECO:0000256" key="12">
    <source>
        <dbReference type="ARBA" id="ARBA00023222"/>
    </source>
</evidence>
<dbReference type="Gene3D" id="3.40.190.10">
    <property type="entry name" value="Periplasmic binding protein-like II"/>
    <property type="match status" value="2"/>
</dbReference>
<comment type="catalytic activity">
    <reaction evidence="18">
        <text>prephenate + H(+) = 3-phenylpyruvate + CO2 + H2O</text>
        <dbReference type="Rhea" id="RHEA:21648"/>
        <dbReference type="ChEBI" id="CHEBI:15377"/>
        <dbReference type="ChEBI" id="CHEBI:15378"/>
        <dbReference type="ChEBI" id="CHEBI:16526"/>
        <dbReference type="ChEBI" id="CHEBI:18005"/>
        <dbReference type="ChEBI" id="CHEBI:29934"/>
        <dbReference type="EC" id="4.2.1.51"/>
    </reaction>
</comment>
<name>A0A1Y6D339_9GAMM</name>
<evidence type="ECO:0000256" key="6">
    <source>
        <dbReference type="ARBA" id="ARBA00012404"/>
    </source>
</evidence>
<dbReference type="PROSITE" id="PS00857">
    <property type="entry name" value="PREPHENATE_DEHYDR_1"/>
    <property type="match status" value="1"/>
</dbReference>
<feature type="domain" description="ACT" evidence="22">
    <location>
        <begin position="286"/>
        <end position="363"/>
    </location>
</feature>
<dbReference type="OrthoDB" id="9802281at2"/>
<dbReference type="CDD" id="cd04905">
    <property type="entry name" value="ACT_CM-PDT"/>
    <property type="match status" value="1"/>
</dbReference>
<evidence type="ECO:0000256" key="17">
    <source>
        <dbReference type="ARBA" id="ARBA00031520"/>
    </source>
</evidence>
<keyword evidence="12" id="KW-0584">Phenylalanine biosynthesis</keyword>
<keyword evidence="13" id="KW-0413">Isomerase</keyword>
<feature type="domain" description="Prephenate dehydratase" evidence="21">
    <location>
        <begin position="99"/>
        <end position="274"/>
    </location>
</feature>
<keyword evidence="10" id="KW-0028">Amino-acid biosynthesis</keyword>
<dbReference type="EC" id="5.4.99.5" evidence="6"/>
<dbReference type="Pfam" id="PF00800">
    <property type="entry name" value="PDT"/>
    <property type="match status" value="1"/>
</dbReference>
<dbReference type="PROSITE" id="PS51171">
    <property type="entry name" value="PREPHENATE_DEHYDR_3"/>
    <property type="match status" value="1"/>
</dbReference>
<dbReference type="InterPro" id="IPR002912">
    <property type="entry name" value="ACT_dom"/>
</dbReference>
<evidence type="ECO:0000313" key="23">
    <source>
        <dbReference type="EMBL" id="SMF94804.1"/>
    </source>
</evidence>
<dbReference type="InterPro" id="IPR036263">
    <property type="entry name" value="Chorismate_II_sf"/>
</dbReference>
<evidence type="ECO:0000313" key="24">
    <source>
        <dbReference type="Proteomes" id="UP000192923"/>
    </source>
</evidence>
<evidence type="ECO:0000256" key="1">
    <source>
        <dbReference type="ARBA" id="ARBA00000824"/>
    </source>
</evidence>
<keyword evidence="24" id="KW-1185">Reference proteome</keyword>
<evidence type="ECO:0000256" key="10">
    <source>
        <dbReference type="ARBA" id="ARBA00022605"/>
    </source>
</evidence>
<evidence type="ECO:0000256" key="11">
    <source>
        <dbReference type="ARBA" id="ARBA00023141"/>
    </source>
</evidence>
<comment type="catalytic activity">
    <reaction evidence="1">
        <text>chorismate = prephenate</text>
        <dbReference type="Rhea" id="RHEA:13897"/>
        <dbReference type="ChEBI" id="CHEBI:29748"/>
        <dbReference type="ChEBI" id="CHEBI:29934"/>
        <dbReference type="EC" id="5.4.99.5"/>
    </reaction>
</comment>
<dbReference type="PIRSF" id="PIRSF001500">
    <property type="entry name" value="Chor_mut_pdt_Ppr"/>
    <property type="match status" value="1"/>
</dbReference>
<evidence type="ECO:0000256" key="13">
    <source>
        <dbReference type="ARBA" id="ARBA00023235"/>
    </source>
</evidence>
<evidence type="ECO:0000256" key="5">
    <source>
        <dbReference type="ARBA" id="ARBA00004817"/>
    </source>
</evidence>
<dbReference type="EMBL" id="FXAM01000001">
    <property type="protein sequence ID" value="SMF94804.1"/>
    <property type="molecule type" value="Genomic_DNA"/>
</dbReference>
<evidence type="ECO:0000259" key="22">
    <source>
        <dbReference type="PROSITE" id="PS51671"/>
    </source>
</evidence>
<dbReference type="PANTHER" id="PTHR21022:SF19">
    <property type="entry name" value="PREPHENATE DEHYDRATASE-RELATED"/>
    <property type="match status" value="1"/>
</dbReference>
<dbReference type="Gene3D" id="3.30.70.260">
    <property type="match status" value="1"/>
</dbReference>
<dbReference type="PANTHER" id="PTHR21022">
    <property type="entry name" value="PREPHENATE DEHYDRATASE P PROTEIN"/>
    <property type="match status" value="1"/>
</dbReference>
<dbReference type="STRING" id="1760988.SAMN02949497_2139"/>
<dbReference type="SMART" id="SM00830">
    <property type="entry name" value="CM_2"/>
    <property type="match status" value="1"/>
</dbReference>
<dbReference type="NCBIfam" id="NF008865">
    <property type="entry name" value="PRK11898.1"/>
    <property type="match status" value="1"/>
</dbReference>
<evidence type="ECO:0000259" key="20">
    <source>
        <dbReference type="PROSITE" id="PS51168"/>
    </source>
</evidence>
<dbReference type="UniPathway" id="UPA00120">
    <property type="reaction ID" value="UER00203"/>
</dbReference>
<dbReference type="GO" id="GO:0004106">
    <property type="term" value="F:chorismate mutase activity"/>
    <property type="evidence" value="ECO:0007669"/>
    <property type="project" value="UniProtKB-EC"/>
</dbReference>
<dbReference type="InterPro" id="IPR036979">
    <property type="entry name" value="CM_dom_sf"/>
</dbReference>
<dbReference type="SUPFAM" id="SSF53850">
    <property type="entry name" value="Periplasmic binding protein-like II"/>
    <property type="match status" value="1"/>
</dbReference>
<keyword evidence="11" id="KW-0057">Aromatic amino acid biosynthesis</keyword>
<sequence length="367" mass="40149">MRNPEITPVEHPLAGIRREIDAIDDQLLALLNRRAACAQQVAEIKTAAGEVECFHRPEREAEVLRRMAERNPGPLGRDVVVRFFRELMSECLALEKPLAVAFLGPEGTFTQQAAFKHFGHAIAASPLPSIDEIFRSVEGGACQYGVVPVENSTEGVITHTLDSFMRSGLLITGEVSLRIHHNLMGQCEDLAGIREVFSHQQSLAQCRGWLDRQLPGVRRTAVSSNAEAARLAAETPGCAAIAGEVAAELYGLGILARNIEDEPDNTTRFLVIGRNPVNRTGQDKTSLLLTTRNDPGALYGVLEPFARHGISMSKIESRPSRRGAWDYVFFVDVEGHRDDPTLAGALAELERKTTLLKILGSYPKAVA</sequence>
<comment type="pathway">
    <text evidence="4">Amino-acid biosynthesis; L-phenylalanine biosynthesis; phenylpyruvate from prephenate: step 1/1.</text>
</comment>
<dbReference type="FunFam" id="3.40.190.10:FF:000029">
    <property type="entry name" value="Chorismate mutase/Prephenate dehydratase"/>
    <property type="match status" value="1"/>
</dbReference>
<accession>A0A1Y6D339</accession>
<protein>
    <recommendedName>
        <fullName evidence="8">Bifunctional chorismate mutase/prephenate dehydratase</fullName>
        <ecNumber evidence="7">4.2.1.51</ecNumber>
        <ecNumber evidence="6">5.4.99.5</ecNumber>
    </recommendedName>
    <alternativeName>
        <fullName evidence="17">Chorismate mutase-prephenate dehydratase</fullName>
    </alternativeName>
    <alternativeName>
        <fullName evidence="16">p-protein</fullName>
    </alternativeName>
</protein>
<dbReference type="InterPro" id="IPR018528">
    <property type="entry name" value="Preph_deHydtase_CS"/>
</dbReference>
<feature type="domain" description="Chorismate mutase" evidence="20">
    <location>
        <begin position="7"/>
        <end position="99"/>
    </location>
</feature>
<dbReference type="CDD" id="cd13630">
    <property type="entry name" value="PBP2_PDT_1"/>
    <property type="match status" value="1"/>
</dbReference>
<dbReference type="GO" id="GO:0009094">
    <property type="term" value="P:L-phenylalanine biosynthetic process"/>
    <property type="evidence" value="ECO:0007669"/>
    <property type="project" value="UniProtKB-UniPathway"/>
</dbReference>
<comment type="function">
    <text evidence="2">Catalyzes the Claisen rearrangement of chorismate to prephenate and the decarboxylation/dehydration of prephenate to phenylpyruvate.</text>
</comment>
<dbReference type="NCBIfam" id="TIGR01807">
    <property type="entry name" value="CM_P2"/>
    <property type="match status" value="1"/>
</dbReference>
<dbReference type="Pfam" id="PF01817">
    <property type="entry name" value="CM_2"/>
    <property type="match status" value="1"/>
</dbReference>
<dbReference type="AlphaFoldDB" id="A0A1Y6D339"/>
<evidence type="ECO:0000256" key="14">
    <source>
        <dbReference type="ARBA" id="ARBA00023239"/>
    </source>
</evidence>
<dbReference type="InterPro" id="IPR002701">
    <property type="entry name" value="CM_II_prokaryot"/>
</dbReference>
<dbReference type="EC" id="4.2.1.51" evidence="7"/>
<dbReference type="GO" id="GO:0046417">
    <property type="term" value="P:chorismate metabolic process"/>
    <property type="evidence" value="ECO:0007669"/>
    <property type="project" value="InterPro"/>
</dbReference>
<evidence type="ECO:0000256" key="4">
    <source>
        <dbReference type="ARBA" id="ARBA00004741"/>
    </source>
</evidence>
<evidence type="ECO:0000259" key="21">
    <source>
        <dbReference type="PROSITE" id="PS51171"/>
    </source>
</evidence>
<dbReference type="GO" id="GO:0004664">
    <property type="term" value="F:prephenate dehydratase activity"/>
    <property type="evidence" value="ECO:0007669"/>
    <property type="project" value="UniProtKB-EC"/>
</dbReference>
<dbReference type="Pfam" id="PF01842">
    <property type="entry name" value="ACT"/>
    <property type="match status" value="1"/>
</dbReference>